<evidence type="ECO:0000256" key="14">
    <source>
        <dbReference type="SAM" id="Phobius"/>
    </source>
</evidence>
<dbReference type="Pfam" id="PF02518">
    <property type="entry name" value="HATPase_c"/>
    <property type="match status" value="1"/>
</dbReference>
<dbReference type="FunFam" id="3.30.565.10:FF:000006">
    <property type="entry name" value="Sensor histidine kinase WalK"/>
    <property type="match status" value="1"/>
</dbReference>
<dbReference type="InterPro" id="IPR029151">
    <property type="entry name" value="Sensor-like_sf"/>
</dbReference>
<name>A0A7C6EGK4_UNCW3</name>
<dbReference type="InterPro" id="IPR004358">
    <property type="entry name" value="Sig_transdc_His_kin-like_C"/>
</dbReference>
<evidence type="ECO:0000256" key="9">
    <source>
        <dbReference type="ARBA" id="ARBA00022777"/>
    </source>
</evidence>
<evidence type="ECO:0000259" key="16">
    <source>
        <dbReference type="PROSITE" id="PS50885"/>
    </source>
</evidence>
<dbReference type="Pfam" id="PF00512">
    <property type="entry name" value="HisKA"/>
    <property type="match status" value="1"/>
</dbReference>
<keyword evidence="7 14" id="KW-0812">Transmembrane</keyword>
<evidence type="ECO:0000259" key="15">
    <source>
        <dbReference type="PROSITE" id="PS50109"/>
    </source>
</evidence>
<dbReference type="InterPro" id="IPR003661">
    <property type="entry name" value="HisK_dim/P_dom"/>
</dbReference>
<keyword evidence="5" id="KW-0597">Phosphoprotein</keyword>
<dbReference type="SMART" id="SM00387">
    <property type="entry name" value="HATPase_c"/>
    <property type="match status" value="1"/>
</dbReference>
<evidence type="ECO:0000256" key="4">
    <source>
        <dbReference type="ARBA" id="ARBA00022475"/>
    </source>
</evidence>
<evidence type="ECO:0000256" key="5">
    <source>
        <dbReference type="ARBA" id="ARBA00022553"/>
    </source>
</evidence>
<dbReference type="CDD" id="cd06225">
    <property type="entry name" value="HAMP"/>
    <property type="match status" value="1"/>
</dbReference>
<reference evidence="17" key="1">
    <citation type="journal article" date="2020" name="mSystems">
        <title>Genome- and Community-Level Interaction Insights into Carbon Utilization and Element Cycling Functions of Hydrothermarchaeota in Hydrothermal Sediment.</title>
        <authorList>
            <person name="Zhou Z."/>
            <person name="Liu Y."/>
            <person name="Xu W."/>
            <person name="Pan J."/>
            <person name="Luo Z.H."/>
            <person name="Li M."/>
        </authorList>
    </citation>
    <scope>NUCLEOTIDE SEQUENCE [LARGE SCALE GENOMIC DNA]</scope>
    <source>
        <strain evidence="17">SpSt-783</strain>
    </source>
</reference>
<protein>
    <recommendedName>
        <fullName evidence="3">histidine kinase</fullName>
        <ecNumber evidence="3">2.7.13.3</ecNumber>
    </recommendedName>
</protein>
<dbReference type="GO" id="GO:0005886">
    <property type="term" value="C:plasma membrane"/>
    <property type="evidence" value="ECO:0007669"/>
    <property type="project" value="UniProtKB-SubCell"/>
</dbReference>
<dbReference type="CDD" id="cd00082">
    <property type="entry name" value="HisKA"/>
    <property type="match status" value="1"/>
</dbReference>
<evidence type="ECO:0000256" key="7">
    <source>
        <dbReference type="ARBA" id="ARBA00022692"/>
    </source>
</evidence>
<accession>A0A7C6EGK4</accession>
<dbReference type="PANTHER" id="PTHR43065">
    <property type="entry name" value="SENSOR HISTIDINE KINASE"/>
    <property type="match status" value="1"/>
</dbReference>
<evidence type="ECO:0000256" key="8">
    <source>
        <dbReference type="ARBA" id="ARBA00022741"/>
    </source>
</evidence>
<feature type="transmembrane region" description="Helical" evidence="14">
    <location>
        <begin position="328"/>
        <end position="350"/>
    </location>
</feature>
<comment type="subcellular location">
    <subcellularLocation>
        <location evidence="2">Cell membrane</location>
        <topology evidence="2">Multi-pass membrane protein</topology>
    </subcellularLocation>
</comment>
<evidence type="ECO:0000256" key="12">
    <source>
        <dbReference type="ARBA" id="ARBA00023012"/>
    </source>
</evidence>
<keyword evidence="12" id="KW-0902">Two-component regulatory system</keyword>
<keyword evidence="13 14" id="KW-0472">Membrane</keyword>
<dbReference type="PANTHER" id="PTHR43065:SF46">
    <property type="entry name" value="C4-DICARBOXYLATE TRANSPORT SENSOR PROTEIN DCTB"/>
    <property type="match status" value="1"/>
</dbReference>
<dbReference type="SUPFAM" id="SSF55874">
    <property type="entry name" value="ATPase domain of HSP90 chaperone/DNA topoisomerase II/histidine kinase"/>
    <property type="match status" value="1"/>
</dbReference>
<dbReference type="GO" id="GO:0005524">
    <property type="term" value="F:ATP binding"/>
    <property type="evidence" value="ECO:0007669"/>
    <property type="project" value="UniProtKB-KW"/>
</dbReference>
<dbReference type="Gene3D" id="6.10.340.10">
    <property type="match status" value="1"/>
</dbReference>
<dbReference type="EC" id="2.7.13.3" evidence="3"/>
<dbReference type="Gene3D" id="3.30.565.10">
    <property type="entry name" value="Histidine kinase-like ATPase, C-terminal domain"/>
    <property type="match status" value="1"/>
</dbReference>
<feature type="domain" description="Histidine kinase" evidence="15">
    <location>
        <begin position="429"/>
        <end position="637"/>
    </location>
</feature>
<dbReference type="InterPro" id="IPR036097">
    <property type="entry name" value="HisK_dim/P_sf"/>
</dbReference>
<dbReference type="PRINTS" id="PR00344">
    <property type="entry name" value="BCTRLSENSOR"/>
</dbReference>
<dbReference type="InterPro" id="IPR005467">
    <property type="entry name" value="His_kinase_dom"/>
</dbReference>
<dbReference type="PROSITE" id="PS50109">
    <property type="entry name" value="HIS_KIN"/>
    <property type="match status" value="1"/>
</dbReference>
<evidence type="ECO:0000256" key="13">
    <source>
        <dbReference type="ARBA" id="ARBA00023136"/>
    </source>
</evidence>
<dbReference type="InterPro" id="IPR033463">
    <property type="entry name" value="sCache_3"/>
</dbReference>
<evidence type="ECO:0000313" key="17">
    <source>
        <dbReference type="EMBL" id="HHS62680.1"/>
    </source>
</evidence>
<dbReference type="PROSITE" id="PS50885">
    <property type="entry name" value="HAMP"/>
    <property type="match status" value="1"/>
</dbReference>
<gene>
    <name evidence="17" type="ORF">ENV70_03555</name>
</gene>
<dbReference type="InterPro" id="IPR036890">
    <property type="entry name" value="HATPase_C_sf"/>
</dbReference>
<dbReference type="SMART" id="SM00388">
    <property type="entry name" value="HisKA"/>
    <property type="match status" value="1"/>
</dbReference>
<evidence type="ECO:0000256" key="1">
    <source>
        <dbReference type="ARBA" id="ARBA00000085"/>
    </source>
</evidence>
<dbReference type="SMART" id="SM00304">
    <property type="entry name" value="HAMP"/>
    <property type="match status" value="1"/>
</dbReference>
<keyword evidence="9" id="KW-0418">Kinase</keyword>
<dbReference type="InterPro" id="IPR003594">
    <property type="entry name" value="HATPase_dom"/>
</dbReference>
<dbReference type="AlphaFoldDB" id="A0A7C6EGK4"/>
<proteinExistence type="predicted"/>
<dbReference type="Pfam" id="PF17202">
    <property type="entry name" value="sCache_3_3"/>
    <property type="match status" value="1"/>
</dbReference>
<feature type="domain" description="HAMP" evidence="16">
    <location>
        <begin position="352"/>
        <end position="404"/>
    </location>
</feature>
<evidence type="ECO:0000256" key="11">
    <source>
        <dbReference type="ARBA" id="ARBA00022989"/>
    </source>
</evidence>
<feature type="transmembrane region" description="Helical" evidence="14">
    <location>
        <begin position="14"/>
        <end position="37"/>
    </location>
</feature>
<dbReference type="SUPFAM" id="SSF158472">
    <property type="entry name" value="HAMP domain-like"/>
    <property type="match status" value="1"/>
</dbReference>
<comment type="caution">
    <text evidence="17">The sequence shown here is derived from an EMBL/GenBank/DDBJ whole genome shotgun (WGS) entry which is preliminary data.</text>
</comment>
<dbReference type="SUPFAM" id="SSF103190">
    <property type="entry name" value="Sensory domain-like"/>
    <property type="match status" value="2"/>
</dbReference>
<dbReference type="GO" id="GO:0000155">
    <property type="term" value="F:phosphorelay sensor kinase activity"/>
    <property type="evidence" value="ECO:0007669"/>
    <property type="project" value="InterPro"/>
</dbReference>
<sequence length="637" mass="71333">MALFQLNSLRTKLALSYILAVGLVGILCSIIGIITINQGIINQAQNRVSADLNSAGEIYDQFANQVLYVCRLTATRFFLKNAIIRKESEKIIQELKRVMNTEGLDFLSVIDERGLVLARGSNPRVNNDTFYIPLIEYIIKNKKPAYSTEILSGEQLKRENPILQKRAEIEILSTVRVKFQRTGIETSGLTIIAGAPILDDNENIIGVVYAGKLINNNFDIVDRIKNTVFMNEQYRGRDIGTATIFMKDLRVSTNVKNLDGSRAIGTLISKEVYEGVIEKGQTWMARAFVVTDWYITAYRPIRNFLGEIIGVLYVGILEAKYTDMRNRIVLFFIGLTIIAMVAVTGFSYLLSGTITRSLATITKAAREIGKGNFPEKIDIKTKDEIEDLANAFQYMIDSIKRRDEELKKYAQQTIAEAERLAIIGQLAAGVAHEINNPLTGILLYCDLMLKNLPDDHPYKKNLLRINNEAQRCKTIVKGLLDFARQKKPEVKKASVNELIESTLNLLKTQAIFLNITIKLGLNDLPQINIDPSQIQQVLINIIMNGVEAMEGKGELKIESKLSEDKKYVCILISDTGPGIKPEYHKKIFEPFFTTKEATHGVGLGLSISKRIIEDHNGAIEVNSEPGKGTTFIIKLPI</sequence>
<keyword evidence="4" id="KW-1003">Cell membrane</keyword>
<dbReference type="EMBL" id="DTHJ01000072">
    <property type="protein sequence ID" value="HHS62680.1"/>
    <property type="molecule type" value="Genomic_DNA"/>
</dbReference>
<dbReference type="SUPFAM" id="SSF47384">
    <property type="entry name" value="Homodimeric domain of signal transducing histidine kinase"/>
    <property type="match status" value="1"/>
</dbReference>
<comment type="catalytic activity">
    <reaction evidence="1">
        <text>ATP + protein L-histidine = ADP + protein N-phospho-L-histidine.</text>
        <dbReference type="EC" id="2.7.13.3"/>
    </reaction>
</comment>
<evidence type="ECO:0000256" key="6">
    <source>
        <dbReference type="ARBA" id="ARBA00022679"/>
    </source>
</evidence>
<keyword evidence="10" id="KW-0067">ATP-binding</keyword>
<keyword evidence="11 14" id="KW-1133">Transmembrane helix</keyword>
<keyword evidence="6" id="KW-0808">Transferase</keyword>
<evidence type="ECO:0000256" key="3">
    <source>
        <dbReference type="ARBA" id="ARBA00012438"/>
    </source>
</evidence>
<dbReference type="Gene3D" id="1.10.287.130">
    <property type="match status" value="1"/>
</dbReference>
<dbReference type="Pfam" id="PF00672">
    <property type="entry name" value="HAMP"/>
    <property type="match status" value="1"/>
</dbReference>
<organism evidence="17">
    <name type="scientific">candidate division WOR-3 bacterium</name>
    <dbReference type="NCBI Taxonomy" id="2052148"/>
    <lineage>
        <taxon>Bacteria</taxon>
        <taxon>Bacteria division WOR-3</taxon>
    </lineage>
</organism>
<dbReference type="InterPro" id="IPR003660">
    <property type="entry name" value="HAMP_dom"/>
</dbReference>
<keyword evidence="8" id="KW-0547">Nucleotide-binding</keyword>
<evidence type="ECO:0000256" key="10">
    <source>
        <dbReference type="ARBA" id="ARBA00022840"/>
    </source>
</evidence>
<evidence type="ECO:0000256" key="2">
    <source>
        <dbReference type="ARBA" id="ARBA00004651"/>
    </source>
</evidence>